<keyword evidence="1" id="KW-0175">Coiled coil</keyword>
<comment type="caution">
    <text evidence="3">The sequence shown here is derived from an EMBL/GenBank/DDBJ whole genome shotgun (WGS) entry which is preliminary data.</text>
</comment>
<organism evidence="3 4">
    <name type="scientific">Rhizobium leguminosarum</name>
    <dbReference type="NCBI Taxonomy" id="384"/>
    <lineage>
        <taxon>Bacteria</taxon>
        <taxon>Pseudomonadati</taxon>
        <taxon>Pseudomonadota</taxon>
        <taxon>Alphaproteobacteria</taxon>
        <taxon>Hyphomicrobiales</taxon>
        <taxon>Rhizobiaceae</taxon>
        <taxon>Rhizobium/Agrobacterium group</taxon>
        <taxon>Rhizobium</taxon>
    </lineage>
</organism>
<dbReference type="RefSeq" id="WP_164578318.1">
    <property type="nucleotide sequence ID" value="NZ_JAAXDH010000007.1"/>
</dbReference>
<evidence type="ECO:0000313" key="4">
    <source>
        <dbReference type="Proteomes" id="UP000471560"/>
    </source>
</evidence>
<accession>A0A6P0BBV1</accession>
<dbReference type="AlphaFoldDB" id="A0A6P0BBV1"/>
<evidence type="ECO:0000256" key="2">
    <source>
        <dbReference type="SAM" id="MobiDB-lite"/>
    </source>
</evidence>
<sequence>MLKTFDLVLIGVMTATAAVTYTIKHRAELKLEEVHRLEAEIKLEKDTIDLLKADWALQSQPNRLERLVRAYNDELKLQPTESTALVHAKELPMLKSEVPVPDVTEAKVSAKGATEASAKSATEASAKSATGASAKSATGASAKRAPDTAKGAQATAKAQPIPMPAPRGEAEDADQIETGSVEE</sequence>
<name>A0A6P0BBV1_RHILE</name>
<protein>
    <submittedName>
        <fullName evidence="3">Uncharacterized protein</fullName>
    </submittedName>
</protein>
<dbReference type="EMBL" id="WUEZ01000035">
    <property type="protein sequence ID" value="NEI37417.1"/>
    <property type="molecule type" value="Genomic_DNA"/>
</dbReference>
<reference evidence="3 4" key="1">
    <citation type="submission" date="2019-12" db="EMBL/GenBank/DDBJ databases">
        <title>Rhizobium genotypes associated with high levels of biological nitrogen fixation by grain legumes in a temperate-maritime cropping system.</title>
        <authorList>
            <person name="Maluk M."/>
            <person name="Francesc Ferrando Molina F."/>
            <person name="Lopez Del Egido L."/>
            <person name="Lafos M."/>
            <person name="Langarica-Fuentes A."/>
            <person name="Gebre Yohannes G."/>
            <person name="Young M.W."/>
            <person name="Martin P."/>
            <person name="Gantlett R."/>
            <person name="Kenicer G."/>
            <person name="Hawes C."/>
            <person name="Begg G.S."/>
            <person name="Quilliam R.S."/>
            <person name="Squire G.R."/>
            <person name="Poole P.S."/>
            <person name="Young P.W."/>
            <person name="Iannetta P.M."/>
            <person name="James E.K."/>
        </authorList>
    </citation>
    <scope>NUCLEOTIDE SEQUENCE [LARGE SCALE GENOMIC DNA]</scope>
    <source>
        <strain evidence="3 4">JHI1096</strain>
    </source>
</reference>
<evidence type="ECO:0000313" key="3">
    <source>
        <dbReference type="EMBL" id="NEI37417.1"/>
    </source>
</evidence>
<proteinExistence type="predicted"/>
<feature type="compositionally biased region" description="Low complexity" evidence="2">
    <location>
        <begin position="113"/>
        <end position="159"/>
    </location>
</feature>
<feature type="coiled-coil region" evidence="1">
    <location>
        <begin position="27"/>
        <end position="54"/>
    </location>
</feature>
<dbReference type="Proteomes" id="UP000471560">
    <property type="component" value="Unassembled WGS sequence"/>
</dbReference>
<feature type="region of interest" description="Disordered" evidence="2">
    <location>
        <begin position="113"/>
        <end position="183"/>
    </location>
</feature>
<feature type="compositionally biased region" description="Acidic residues" evidence="2">
    <location>
        <begin position="171"/>
        <end position="183"/>
    </location>
</feature>
<evidence type="ECO:0000256" key="1">
    <source>
        <dbReference type="SAM" id="Coils"/>
    </source>
</evidence>
<gene>
    <name evidence="3" type="ORF">GR204_26175</name>
</gene>